<dbReference type="SUPFAM" id="SSF82199">
    <property type="entry name" value="SET domain"/>
    <property type="match status" value="1"/>
</dbReference>
<evidence type="ECO:0000313" key="2">
    <source>
        <dbReference type="EMBL" id="MBB6429592.1"/>
    </source>
</evidence>
<comment type="caution">
    <text evidence="2">The sequence shown here is derived from an EMBL/GenBank/DDBJ whole genome shotgun (WGS) entry which is preliminary data.</text>
</comment>
<dbReference type="Pfam" id="PF00856">
    <property type="entry name" value="SET"/>
    <property type="match status" value="1"/>
</dbReference>
<name>A0A7X0H5U0_9BACT</name>
<dbReference type="InterPro" id="IPR001214">
    <property type="entry name" value="SET_dom"/>
</dbReference>
<dbReference type="Gene3D" id="2.170.270.10">
    <property type="entry name" value="SET domain"/>
    <property type="match status" value="1"/>
</dbReference>
<accession>A0A7X0H5U0</accession>
<reference evidence="2 3" key="1">
    <citation type="submission" date="2020-08" db="EMBL/GenBank/DDBJ databases">
        <title>Genomic Encyclopedia of Type Strains, Phase IV (KMG-IV): sequencing the most valuable type-strain genomes for metagenomic binning, comparative biology and taxonomic classification.</title>
        <authorList>
            <person name="Goeker M."/>
        </authorList>
    </citation>
    <scope>NUCLEOTIDE SEQUENCE [LARGE SCALE GENOMIC DNA]</scope>
    <source>
        <strain evidence="2 3">DSM 103725</strain>
    </source>
</reference>
<feature type="domain" description="SET" evidence="1">
    <location>
        <begin position="1"/>
        <end position="92"/>
    </location>
</feature>
<organism evidence="2 3">
    <name type="scientific">Algisphaera agarilytica</name>
    <dbReference type="NCBI Taxonomy" id="1385975"/>
    <lineage>
        <taxon>Bacteria</taxon>
        <taxon>Pseudomonadati</taxon>
        <taxon>Planctomycetota</taxon>
        <taxon>Phycisphaerae</taxon>
        <taxon>Phycisphaerales</taxon>
        <taxon>Phycisphaeraceae</taxon>
        <taxon>Algisphaera</taxon>
    </lineage>
</organism>
<sequence length="127" mass="14237">MFKVQPSGIHGQGLFADRFIPADTVIGQLEGSYTTQDGAYVLWITEEQGFRVENELRFINHDNEPNAAYFDDLTVMSLCDIQPGEEITHNYMGDDEVEEVEEDSDWHDCEDTADTSGALQEVAQASD</sequence>
<dbReference type="InterPro" id="IPR046341">
    <property type="entry name" value="SET_dom_sf"/>
</dbReference>
<keyword evidence="3" id="KW-1185">Reference proteome</keyword>
<dbReference type="Proteomes" id="UP000541810">
    <property type="component" value="Unassembled WGS sequence"/>
</dbReference>
<dbReference type="RefSeq" id="WP_184677164.1">
    <property type="nucleotide sequence ID" value="NZ_JACHGY010000001.1"/>
</dbReference>
<dbReference type="EMBL" id="JACHGY010000001">
    <property type="protein sequence ID" value="MBB6429592.1"/>
    <property type="molecule type" value="Genomic_DNA"/>
</dbReference>
<evidence type="ECO:0000313" key="3">
    <source>
        <dbReference type="Proteomes" id="UP000541810"/>
    </source>
</evidence>
<proteinExistence type="predicted"/>
<dbReference type="AlphaFoldDB" id="A0A7X0H5U0"/>
<gene>
    <name evidence="2" type="ORF">HNQ40_001398</name>
</gene>
<evidence type="ECO:0000259" key="1">
    <source>
        <dbReference type="PROSITE" id="PS50280"/>
    </source>
</evidence>
<dbReference type="CDD" id="cd08161">
    <property type="entry name" value="SET"/>
    <property type="match status" value="1"/>
</dbReference>
<protein>
    <recommendedName>
        <fullName evidence="1">SET domain-containing protein</fullName>
    </recommendedName>
</protein>
<dbReference type="PROSITE" id="PS50280">
    <property type="entry name" value="SET"/>
    <property type="match status" value="1"/>
</dbReference>